<name>A0AAD4F2K1_9PEZI</name>
<sequence>MSLAPNVSATGVVSVADWIPPPIEQLNFTRNCGLVKDFYESWFHQLVEQGPNEDKYAVYNLPFSNKEPSFFVADSVDGRAAEAYFRNALPSEMQAVPSYGQMLDWELVLRTNFSQSLPALAALRPPPGSGPFEWFLNDSYQAPYFTRVIRDPGMTCQREACSSFRWDRLIDINGPGMYIVYWVQVVSMLLASAVVVFELLLTWLNLGRFPRLFQYFHSISPRLVGGLSWTLGQRRPVRHPAYRCFRRTLDSIIEGAAFFFAAAPLALLVDYQQKGPHFFPPGDQNTALVISSLSVTMLFWSWRVKRCFAAIDLVRGGSPVDSHLSLLPLACLVIAIPSVAMLQRIRAKTSSSTSTAIDAFNFDAFRSLICGGVEYQMKLYRQTDTPGRANTNPLFVTTRLAITVVSYAAARLLWDDLAVRSAVAKFAPWEKVRNHYAAVVNDALMSTSDPTRPTGALADRELDRVAHAIYQDPRTSAHVWHLGGGEMVGSAVVCLYALVSYNPWRSLEIEWGQSGEEWNLGQILALVTLAPTVVMLLTSFAPVMEAVGLAASILTFIDVGCKVIKGLHEIYHSGSTDENSRISALSQDLEKAATTLQYDPLLVHDKELTDLCAKCQEESKKLLAILAKLQSPKSGSKFHKLKVVVAGVWKQGDVKDAEHALGQYREQIGFRLLQILCKEQSPTRGLLNSVVQNAKEMANTNGRNMEEVQNKPRESDVDRLRSGKSTMMKFLSNHSFVRSSLESWAGDRKLVIVQMYFWRADNRLQRTMEGFYRTILFRTLSQCPELVAEIFPTESATKLGDLSIIAPYPVGELEDAFNRLVMLGETRDDCRFCYFIDGLDEYDGDNQSYRALAKRLVKWSSLGGVRIICSARPYTVFRETFKDVCITMEFEELTRNDMRMFASRQFETHLADPIMASCKKACLCFVDRIVDRANGVFLWVSLMVRSLINGALDGDTVDKLEQRLKECPDRVEKMFEKTQTIQLYTFAHNNRTIHLIDTPGFDDTAKSDTEILQDLAFFLTSSYGKGFQLAGIIYLHPITATRMSGASLKNLRIFRKLCGHENMSSVILVTTMWDNMNMSDGDRREAELRTTGAFWGDMIRHGSRVMRHTNDTSSAINIINHLIDRSTTTVLELQREMVDEKKSLESTEAGSEVDNQLVKTQRRYERELEFLRRELQEAIAEDDKRHLKEIAELQQELQARIHAMDKDVRSLRISSEKLIAELESPHMEEVAKDNKTHKKMATETGALELALDSGRSDTIAESRLEDLDQLSFTNPSYAASVFSTALSDESSISKISLENVRSARHEIVLFFLADAELQPLFAAAVQDLSIGGDRLERNFRRLLADYSAELLAITDVKVYREAAKLVRSSAPFIAGRIRQHFEPESPERSSVSTLEIKPEDEIEGRRQVLNQYLEETLRDHHRRLEKSASDSDAGMEAKPVHGLDNTAELREQVELDRLSEASSKPASDEASIVTALDQVKEFLGSGPPLANLRTGLRSFVSPRLKQPEEQARDGPEFELDLSHFVQVHLHSKTCHNTTECVCLPPRGRVAVNEYHCRPAPEERPKHVPVFGDNYLFHYFTHPHCLSEMQATILNQLPKRACGHLTASRGDSALGRDVDQETRDWARRSLEHREHLTSQRCDRFESLSRPRAARESLGSHASPGRQQKPSIVPENLLQHIAESEAVDKETKEQAKKTLEHAKRVISEYQKALAPEQEIQQGIAADTAAVPHEQFRIEVYDAQNDPDEDHLPGTRVQPETPPTDPVVNEAYDNVGLVLKFYQDKFGWNSIDNRNMRIVSSVHFGEQYQNAYWDPVRRQMVFGDGSTFLYHFTRSIDVIGHELTHAVTEYTSPLVYQGQSGALNEHISDVFGIMVKQMAENETAANADWLIGEGCLLPGVKGVALRNMKAPGTAYNDPRFGKDPQPASMAEYTPTSQDNGGVHLYSGIPNRAFYLASVGLATARFGDYSWEHAGRIWWETMKGGRVPPRCTFVQFADTTTEVAEELYGGRGAEIVRDAWNQVGVVRRH</sequence>
<feature type="domain" description="Peptidase M4 C-terminal" evidence="12">
    <location>
        <begin position="1850"/>
        <end position="2021"/>
    </location>
</feature>
<keyword evidence="5" id="KW-0378">Hydrolase</keyword>
<evidence type="ECO:0000256" key="3">
    <source>
        <dbReference type="ARBA" id="ARBA00022723"/>
    </source>
</evidence>
<feature type="domain" description="Protealysin N-terminal propeptide" evidence="13">
    <location>
        <begin position="1669"/>
        <end position="1709"/>
    </location>
</feature>
<dbReference type="InterPro" id="IPR027268">
    <property type="entry name" value="Peptidase_M4/M1_CTD_sf"/>
</dbReference>
<feature type="region of interest" description="Disordered" evidence="9">
    <location>
        <begin position="1742"/>
        <end position="1761"/>
    </location>
</feature>
<dbReference type="InterPro" id="IPR032475">
    <property type="entry name" value="Protealysin_N_PP"/>
</dbReference>
<evidence type="ECO:0000256" key="10">
    <source>
        <dbReference type="SAM" id="Phobius"/>
    </source>
</evidence>
<dbReference type="Pfam" id="PF16485">
    <property type="entry name" value="PLN_propep"/>
    <property type="match status" value="1"/>
</dbReference>
<feature type="domain" description="Nephrocystin 3-like N-terminal" evidence="14">
    <location>
        <begin position="722"/>
        <end position="872"/>
    </location>
</feature>
<feature type="domain" description="Peptidase M4" evidence="11">
    <location>
        <begin position="1734"/>
        <end position="1846"/>
    </location>
</feature>
<dbReference type="Proteomes" id="UP001197093">
    <property type="component" value="Unassembled WGS sequence"/>
</dbReference>
<keyword evidence="3" id="KW-0479">Metal-binding</keyword>
<proteinExistence type="inferred from homology"/>
<dbReference type="InterPro" id="IPR056884">
    <property type="entry name" value="NPHP3-like_N"/>
</dbReference>
<dbReference type="Gene3D" id="3.10.170.10">
    <property type="match status" value="1"/>
</dbReference>
<reference evidence="15" key="1">
    <citation type="submission" date="2023-02" db="EMBL/GenBank/DDBJ databases">
        <authorList>
            <person name="Palmer J.M."/>
        </authorList>
    </citation>
    <scope>NUCLEOTIDE SEQUENCE</scope>
    <source>
        <strain evidence="15">FW57</strain>
    </source>
</reference>
<accession>A0AAD4F2K1</accession>
<evidence type="ECO:0000256" key="2">
    <source>
        <dbReference type="ARBA" id="ARBA00022670"/>
    </source>
</evidence>
<evidence type="ECO:0000256" key="7">
    <source>
        <dbReference type="ARBA" id="ARBA00023049"/>
    </source>
</evidence>
<feature type="transmembrane region" description="Helical" evidence="10">
    <location>
        <begin position="323"/>
        <end position="342"/>
    </location>
</feature>
<dbReference type="Gene3D" id="1.10.390.10">
    <property type="entry name" value="Neutral Protease Domain 2"/>
    <property type="match status" value="1"/>
</dbReference>
<evidence type="ECO:0000313" key="16">
    <source>
        <dbReference type="Proteomes" id="UP001197093"/>
    </source>
</evidence>
<keyword evidence="2" id="KW-0645">Protease</keyword>
<feature type="region of interest" description="Disordered" evidence="9">
    <location>
        <begin position="1424"/>
        <end position="1447"/>
    </location>
</feature>
<evidence type="ECO:0000256" key="4">
    <source>
        <dbReference type="ARBA" id="ARBA00022737"/>
    </source>
</evidence>
<evidence type="ECO:0000259" key="12">
    <source>
        <dbReference type="Pfam" id="PF02868"/>
    </source>
</evidence>
<evidence type="ECO:0000259" key="11">
    <source>
        <dbReference type="Pfam" id="PF01447"/>
    </source>
</evidence>
<organism evidence="15 16">
    <name type="scientific">Staphylotrichum longicolle</name>
    <dbReference type="NCBI Taxonomy" id="669026"/>
    <lineage>
        <taxon>Eukaryota</taxon>
        <taxon>Fungi</taxon>
        <taxon>Dikarya</taxon>
        <taxon>Ascomycota</taxon>
        <taxon>Pezizomycotina</taxon>
        <taxon>Sordariomycetes</taxon>
        <taxon>Sordariomycetidae</taxon>
        <taxon>Sordariales</taxon>
        <taxon>Chaetomiaceae</taxon>
        <taxon>Staphylotrichum</taxon>
    </lineage>
</organism>
<keyword evidence="10" id="KW-0812">Transmembrane</keyword>
<dbReference type="EMBL" id="JAHCVI010000001">
    <property type="protein sequence ID" value="KAG7290347.1"/>
    <property type="molecule type" value="Genomic_DNA"/>
</dbReference>
<keyword evidence="4" id="KW-0677">Repeat</keyword>
<dbReference type="PRINTS" id="PR00730">
    <property type="entry name" value="THERMOLYSIN"/>
</dbReference>
<keyword evidence="8" id="KW-0175">Coiled coil</keyword>
<feature type="transmembrane region" description="Helical" evidence="10">
    <location>
        <begin position="178"/>
        <end position="200"/>
    </location>
</feature>
<dbReference type="GO" id="GO:0006508">
    <property type="term" value="P:proteolysis"/>
    <property type="evidence" value="ECO:0007669"/>
    <property type="project" value="UniProtKB-KW"/>
</dbReference>
<evidence type="ECO:0000259" key="13">
    <source>
        <dbReference type="Pfam" id="PF16485"/>
    </source>
</evidence>
<dbReference type="InterPro" id="IPR001570">
    <property type="entry name" value="Peptidase_M4_C_domain"/>
</dbReference>
<feature type="compositionally biased region" description="Basic and acidic residues" evidence="9">
    <location>
        <begin position="1640"/>
        <end position="1653"/>
    </location>
</feature>
<keyword evidence="10" id="KW-0472">Membrane</keyword>
<feature type="transmembrane region" description="Helical" evidence="10">
    <location>
        <begin position="252"/>
        <end position="272"/>
    </location>
</feature>
<keyword evidence="6" id="KW-0862">Zinc</keyword>
<evidence type="ECO:0000256" key="6">
    <source>
        <dbReference type="ARBA" id="ARBA00022833"/>
    </source>
</evidence>
<evidence type="ECO:0000259" key="14">
    <source>
        <dbReference type="Pfam" id="PF24883"/>
    </source>
</evidence>
<dbReference type="CDD" id="cd09597">
    <property type="entry name" value="M4_TLP"/>
    <property type="match status" value="1"/>
</dbReference>
<comment type="caution">
    <text evidence="15">The sequence shown here is derived from an EMBL/GenBank/DDBJ whole genome shotgun (WGS) entry which is preliminary data.</text>
</comment>
<gene>
    <name evidence="15" type="ORF">NEMBOFW57_000347</name>
</gene>
<evidence type="ECO:0000256" key="1">
    <source>
        <dbReference type="ARBA" id="ARBA00009388"/>
    </source>
</evidence>
<dbReference type="InterPro" id="IPR052759">
    <property type="entry name" value="Metalloprotease_M4"/>
</dbReference>
<dbReference type="PANTHER" id="PTHR43579">
    <property type="match status" value="1"/>
</dbReference>
<dbReference type="InterPro" id="IPR027417">
    <property type="entry name" value="P-loop_NTPase"/>
</dbReference>
<keyword evidence="16" id="KW-1185">Reference proteome</keyword>
<dbReference type="GO" id="GO:0004222">
    <property type="term" value="F:metalloendopeptidase activity"/>
    <property type="evidence" value="ECO:0007669"/>
    <property type="project" value="InterPro"/>
</dbReference>
<evidence type="ECO:0000256" key="9">
    <source>
        <dbReference type="SAM" id="MobiDB-lite"/>
    </source>
</evidence>
<feature type="coiled-coil region" evidence="8">
    <location>
        <begin position="1154"/>
        <end position="1181"/>
    </location>
</feature>
<comment type="similarity">
    <text evidence="1">Belongs to the peptidase M4 family.</text>
</comment>
<evidence type="ECO:0000313" key="15">
    <source>
        <dbReference type="EMBL" id="KAG7290347.1"/>
    </source>
</evidence>
<dbReference type="Pfam" id="PF02868">
    <property type="entry name" value="Peptidase_M4_C"/>
    <property type="match status" value="1"/>
</dbReference>
<evidence type="ECO:0000256" key="8">
    <source>
        <dbReference type="SAM" id="Coils"/>
    </source>
</evidence>
<dbReference type="Pfam" id="PF24883">
    <property type="entry name" value="NPHP3_N"/>
    <property type="match status" value="1"/>
</dbReference>
<keyword evidence="10" id="KW-1133">Transmembrane helix</keyword>
<dbReference type="Gene3D" id="3.40.50.300">
    <property type="entry name" value="P-loop containing nucleotide triphosphate hydrolases"/>
    <property type="match status" value="1"/>
</dbReference>
<dbReference type="PANTHER" id="PTHR43579:SF1">
    <property type="entry name" value="NEUTRAL METALLOPROTEINASE"/>
    <property type="match status" value="1"/>
</dbReference>
<feature type="region of interest" description="Disordered" evidence="9">
    <location>
        <begin position="1640"/>
        <end position="1670"/>
    </location>
</feature>
<dbReference type="InterPro" id="IPR013856">
    <property type="entry name" value="Peptidase_M4_domain"/>
</dbReference>
<dbReference type="GO" id="GO:0046872">
    <property type="term" value="F:metal ion binding"/>
    <property type="evidence" value="ECO:0007669"/>
    <property type="project" value="UniProtKB-KW"/>
</dbReference>
<dbReference type="Pfam" id="PF01447">
    <property type="entry name" value="Peptidase_M4"/>
    <property type="match status" value="1"/>
</dbReference>
<evidence type="ECO:0000256" key="5">
    <source>
        <dbReference type="ARBA" id="ARBA00022801"/>
    </source>
</evidence>
<protein>
    <submittedName>
        <fullName evidence="15">Uncharacterized protein</fullName>
    </submittedName>
</protein>
<dbReference type="SUPFAM" id="SSF52540">
    <property type="entry name" value="P-loop containing nucleoside triphosphate hydrolases"/>
    <property type="match status" value="2"/>
</dbReference>
<dbReference type="InterPro" id="IPR023612">
    <property type="entry name" value="Peptidase_M4"/>
</dbReference>
<dbReference type="SUPFAM" id="SSF55486">
    <property type="entry name" value="Metalloproteases ('zincins'), catalytic domain"/>
    <property type="match status" value="1"/>
</dbReference>
<keyword evidence="7" id="KW-0482">Metalloprotease</keyword>
<feature type="transmembrane region" description="Helical" evidence="10">
    <location>
        <begin position="284"/>
        <end position="302"/>
    </location>
</feature>